<keyword evidence="3 5" id="KW-0808">Transferase</keyword>
<dbReference type="Pfam" id="PF02636">
    <property type="entry name" value="Methyltransf_28"/>
    <property type="match status" value="1"/>
</dbReference>
<dbReference type="SUPFAM" id="SSF53335">
    <property type="entry name" value="S-adenosyl-L-methionine-dependent methyltransferases"/>
    <property type="match status" value="1"/>
</dbReference>
<comment type="subcellular location">
    <subcellularLocation>
        <location evidence="1">Mitochondrion</location>
    </subcellularLocation>
</comment>
<evidence type="ECO:0000256" key="2">
    <source>
        <dbReference type="ARBA" id="ARBA00022603"/>
    </source>
</evidence>
<reference evidence="5" key="1">
    <citation type="submission" date="2018-06" db="EMBL/GenBank/DDBJ databases">
        <authorList>
            <person name="Zhirakovskaya E."/>
        </authorList>
    </citation>
    <scope>NUCLEOTIDE SEQUENCE</scope>
</reference>
<dbReference type="GO" id="GO:0032259">
    <property type="term" value="P:methylation"/>
    <property type="evidence" value="ECO:0007669"/>
    <property type="project" value="UniProtKB-KW"/>
</dbReference>
<evidence type="ECO:0000256" key="3">
    <source>
        <dbReference type="ARBA" id="ARBA00022679"/>
    </source>
</evidence>
<gene>
    <name evidence="5" type="ORF">MNBD_NITROSPIRAE02-1239</name>
</gene>
<accession>A0A3B1CMD5</accession>
<organism evidence="5">
    <name type="scientific">hydrothermal vent metagenome</name>
    <dbReference type="NCBI Taxonomy" id="652676"/>
    <lineage>
        <taxon>unclassified sequences</taxon>
        <taxon>metagenomes</taxon>
        <taxon>ecological metagenomes</taxon>
    </lineage>
</organism>
<dbReference type="InterPro" id="IPR003788">
    <property type="entry name" value="NDUFAF7"/>
</dbReference>
<keyword evidence="4" id="KW-0496">Mitochondrion</keyword>
<dbReference type="EMBL" id="UOGH01000212">
    <property type="protein sequence ID" value="VAX31696.1"/>
    <property type="molecule type" value="Genomic_DNA"/>
</dbReference>
<dbReference type="InterPro" id="IPR029063">
    <property type="entry name" value="SAM-dependent_MTases_sf"/>
</dbReference>
<name>A0A3B1CMD5_9ZZZZ</name>
<dbReference type="GO" id="GO:0005739">
    <property type="term" value="C:mitochondrion"/>
    <property type="evidence" value="ECO:0007669"/>
    <property type="project" value="UniProtKB-SubCell"/>
</dbReference>
<dbReference type="InterPro" id="IPR038375">
    <property type="entry name" value="NDUFAF7_sf"/>
</dbReference>
<keyword evidence="2 5" id="KW-0489">Methyltransferase</keyword>
<proteinExistence type="predicted"/>
<dbReference type="AlphaFoldDB" id="A0A3B1CMD5"/>
<protein>
    <submittedName>
        <fullName evidence="5">SAM-dependent methyltransferase, MidA</fullName>
    </submittedName>
</protein>
<dbReference type="PANTHER" id="PTHR12049">
    <property type="entry name" value="PROTEIN ARGININE METHYLTRANSFERASE NDUFAF7, MITOCHONDRIAL"/>
    <property type="match status" value="1"/>
</dbReference>
<sequence length="370" mass="41977">MLERIISERIKQEGPITFETFMDMALYLPGHGYYMSGESVIGPDGDFFTSPHLHPVFGWLLAIQIDEMRRLLGEPGEFTILEIGAGRGFLAEGIISYIRREFNWGDGWQYIIAERNLQVRQGQEKMLSEYKGIVQWVSSLADVERFCGCVVSNELLDAFPVHVVQMNDAFSEVYVDVAENGFKETVGELSTPDLAEYISRYRVPEIPGYRTEVNLRLRDFLKEINNLLSEGFVITVDYGYPSWEYHAEERSRGTLLCYHRHTCNEDPYGYVGKQDITAHVNFSSLRDCGEEVGMRATGYCPQGTFLVSLGIDRVISGMLSADPGFQSEIPKIKGLLLGMGDTHKVMVQYKGKRESSGLRGFELRNRLNLL</sequence>
<dbReference type="Gene3D" id="3.40.50.12710">
    <property type="match status" value="1"/>
</dbReference>
<dbReference type="PANTHER" id="PTHR12049:SF7">
    <property type="entry name" value="PROTEIN ARGININE METHYLTRANSFERASE NDUFAF7, MITOCHONDRIAL"/>
    <property type="match status" value="1"/>
</dbReference>
<evidence type="ECO:0000256" key="4">
    <source>
        <dbReference type="ARBA" id="ARBA00023128"/>
    </source>
</evidence>
<evidence type="ECO:0000313" key="5">
    <source>
        <dbReference type="EMBL" id="VAX31696.1"/>
    </source>
</evidence>
<dbReference type="GO" id="GO:0035243">
    <property type="term" value="F:protein-arginine omega-N symmetric methyltransferase activity"/>
    <property type="evidence" value="ECO:0007669"/>
    <property type="project" value="TreeGrafter"/>
</dbReference>
<evidence type="ECO:0000256" key="1">
    <source>
        <dbReference type="ARBA" id="ARBA00004173"/>
    </source>
</evidence>